<sequence>MSNPLDILVPNEPVLYFEDISDEDEDRRALLLDLSLRQRLKRERDSQARRRMARKQEGDSSGSDVEIRPNGTMPPSPADDKAKEEGKVVKLVKLDQSEIGTFSLVCTLALNFLPKEWQQAALTFDLRALK</sequence>
<proteinExistence type="predicted"/>
<accession>A0AAN7TDW1</accession>
<comment type="caution">
    <text evidence="2">The sequence shown here is derived from an EMBL/GenBank/DDBJ whole genome shotgun (WGS) entry which is preliminary data.</text>
</comment>
<feature type="region of interest" description="Disordered" evidence="1">
    <location>
        <begin position="42"/>
        <end position="84"/>
    </location>
</feature>
<gene>
    <name evidence="2" type="ORF">LTR62_005688</name>
</gene>
<dbReference type="Proteomes" id="UP001310890">
    <property type="component" value="Unassembled WGS sequence"/>
</dbReference>
<evidence type="ECO:0000313" key="2">
    <source>
        <dbReference type="EMBL" id="KAK5110648.1"/>
    </source>
</evidence>
<feature type="compositionally biased region" description="Basic and acidic residues" evidence="1">
    <location>
        <begin position="42"/>
        <end position="58"/>
    </location>
</feature>
<organism evidence="2 3">
    <name type="scientific">Meristemomyces frigidus</name>
    <dbReference type="NCBI Taxonomy" id="1508187"/>
    <lineage>
        <taxon>Eukaryota</taxon>
        <taxon>Fungi</taxon>
        <taxon>Dikarya</taxon>
        <taxon>Ascomycota</taxon>
        <taxon>Pezizomycotina</taxon>
        <taxon>Dothideomycetes</taxon>
        <taxon>Dothideomycetidae</taxon>
        <taxon>Mycosphaerellales</taxon>
        <taxon>Teratosphaeriaceae</taxon>
        <taxon>Meristemomyces</taxon>
    </lineage>
</organism>
<evidence type="ECO:0000256" key="1">
    <source>
        <dbReference type="SAM" id="MobiDB-lite"/>
    </source>
</evidence>
<reference evidence="2" key="1">
    <citation type="submission" date="2023-08" db="EMBL/GenBank/DDBJ databases">
        <title>Black Yeasts Isolated from many extreme environments.</title>
        <authorList>
            <person name="Coleine C."/>
            <person name="Stajich J.E."/>
            <person name="Selbmann L."/>
        </authorList>
    </citation>
    <scope>NUCLEOTIDE SEQUENCE</scope>
    <source>
        <strain evidence="2">CCFEE 5401</strain>
    </source>
</reference>
<protein>
    <submittedName>
        <fullName evidence="2">Uncharacterized protein</fullName>
    </submittedName>
</protein>
<dbReference type="AlphaFoldDB" id="A0AAN7TDW1"/>
<dbReference type="EMBL" id="JAVRRL010000047">
    <property type="protein sequence ID" value="KAK5110648.1"/>
    <property type="molecule type" value="Genomic_DNA"/>
</dbReference>
<evidence type="ECO:0000313" key="3">
    <source>
        <dbReference type="Proteomes" id="UP001310890"/>
    </source>
</evidence>
<name>A0AAN7TDW1_9PEZI</name>